<dbReference type="GO" id="GO:0008194">
    <property type="term" value="F:UDP-glycosyltransferase activity"/>
    <property type="evidence" value="ECO:0007669"/>
    <property type="project" value="InterPro"/>
</dbReference>
<dbReference type="Proteomes" id="UP001303115">
    <property type="component" value="Unassembled WGS sequence"/>
</dbReference>
<gene>
    <name evidence="3" type="ORF">C8A01DRAFT_48463</name>
</gene>
<dbReference type="PANTHER" id="PTHR21015">
    <property type="entry name" value="UDP-N-ACETYLGLUCOSAMINE--N-ACETYLMURAMYL-(PENTAPEPTIDE) PYROPHOSPHORYL-UNDECAPRENOL N-ACETYLGLUCOSAMINE TRANSFERASE 1"/>
    <property type="match status" value="1"/>
</dbReference>
<organism evidence="3 4">
    <name type="scientific">Parachaetomium inaequale</name>
    <dbReference type="NCBI Taxonomy" id="2588326"/>
    <lineage>
        <taxon>Eukaryota</taxon>
        <taxon>Fungi</taxon>
        <taxon>Dikarya</taxon>
        <taxon>Ascomycota</taxon>
        <taxon>Pezizomycotina</taxon>
        <taxon>Sordariomycetes</taxon>
        <taxon>Sordariomycetidae</taxon>
        <taxon>Sordariales</taxon>
        <taxon>Chaetomiaceae</taxon>
        <taxon>Parachaetomium</taxon>
    </lineage>
</organism>
<dbReference type="Gene3D" id="3.40.50.2000">
    <property type="entry name" value="Glycogen Phosphorylase B"/>
    <property type="match status" value="2"/>
</dbReference>
<feature type="domain" description="Erythromycin biosynthesis protein CIII-like C-terminal" evidence="2">
    <location>
        <begin position="305"/>
        <end position="428"/>
    </location>
</feature>
<comment type="caution">
    <text evidence="3">The sequence shown here is derived from an EMBL/GenBank/DDBJ whole genome shotgun (WGS) entry which is preliminary data.</text>
</comment>
<protein>
    <submittedName>
        <fullName evidence="3">Glycosyltransferase</fullName>
    </submittedName>
</protein>
<evidence type="ECO:0000313" key="3">
    <source>
        <dbReference type="EMBL" id="KAK4035314.1"/>
    </source>
</evidence>
<dbReference type="SUPFAM" id="SSF53756">
    <property type="entry name" value="UDP-Glycosyltransferase/glycogen phosphorylase"/>
    <property type="match status" value="1"/>
</dbReference>
<reference evidence="4" key="1">
    <citation type="journal article" date="2023" name="Mol. Phylogenet. Evol.">
        <title>Genome-scale phylogeny and comparative genomics of the fungal order Sordariales.</title>
        <authorList>
            <person name="Hensen N."/>
            <person name="Bonometti L."/>
            <person name="Westerberg I."/>
            <person name="Brannstrom I.O."/>
            <person name="Guillou S."/>
            <person name="Cros-Aarteil S."/>
            <person name="Calhoun S."/>
            <person name="Haridas S."/>
            <person name="Kuo A."/>
            <person name="Mondo S."/>
            <person name="Pangilinan J."/>
            <person name="Riley R."/>
            <person name="LaButti K."/>
            <person name="Andreopoulos B."/>
            <person name="Lipzen A."/>
            <person name="Chen C."/>
            <person name="Yan M."/>
            <person name="Daum C."/>
            <person name="Ng V."/>
            <person name="Clum A."/>
            <person name="Steindorff A."/>
            <person name="Ohm R.A."/>
            <person name="Martin F."/>
            <person name="Silar P."/>
            <person name="Natvig D.O."/>
            <person name="Lalanne C."/>
            <person name="Gautier V."/>
            <person name="Ament-Velasquez S.L."/>
            <person name="Kruys A."/>
            <person name="Hutchinson M.I."/>
            <person name="Powell A.J."/>
            <person name="Barry K."/>
            <person name="Miller A.N."/>
            <person name="Grigoriev I.V."/>
            <person name="Debuchy R."/>
            <person name="Gladieux P."/>
            <person name="Hiltunen Thoren M."/>
            <person name="Johannesson H."/>
        </authorList>
    </citation>
    <scope>NUCLEOTIDE SEQUENCE [LARGE SCALE GENOMIC DNA]</scope>
    <source>
        <strain evidence="4">CBS 284.82</strain>
    </source>
</reference>
<dbReference type="GO" id="GO:0016758">
    <property type="term" value="F:hexosyltransferase activity"/>
    <property type="evidence" value="ECO:0007669"/>
    <property type="project" value="UniProtKB-ARBA"/>
</dbReference>
<dbReference type="InterPro" id="IPR010610">
    <property type="entry name" value="EryCIII-like_C"/>
</dbReference>
<dbReference type="Pfam" id="PF06722">
    <property type="entry name" value="EryCIII-like_C"/>
    <property type="match status" value="1"/>
</dbReference>
<evidence type="ECO:0000313" key="4">
    <source>
        <dbReference type="Proteomes" id="UP001303115"/>
    </source>
</evidence>
<dbReference type="CDD" id="cd03784">
    <property type="entry name" value="GT1_Gtf-like"/>
    <property type="match status" value="1"/>
</dbReference>
<dbReference type="EMBL" id="MU854448">
    <property type="protein sequence ID" value="KAK4035314.1"/>
    <property type="molecule type" value="Genomic_DNA"/>
</dbReference>
<name>A0AAN6PC22_9PEZI</name>
<proteinExistence type="predicted"/>
<accession>A0AAN6PC22</accession>
<evidence type="ECO:0000259" key="2">
    <source>
        <dbReference type="Pfam" id="PF06722"/>
    </source>
</evidence>
<keyword evidence="1" id="KW-0808">Transferase</keyword>
<keyword evidence="4" id="KW-1185">Reference proteome</keyword>
<dbReference type="InterPro" id="IPR002213">
    <property type="entry name" value="UDP_glucos_trans"/>
</dbReference>
<dbReference type="AlphaFoldDB" id="A0AAN6PC22"/>
<evidence type="ECO:0000256" key="1">
    <source>
        <dbReference type="ARBA" id="ARBA00022679"/>
    </source>
</evidence>
<dbReference type="PANTHER" id="PTHR21015:SF22">
    <property type="entry name" value="GLYCOSYLTRANSFERASE"/>
    <property type="match status" value="1"/>
</dbReference>
<sequence length="447" mass="48377">MAAPKEKPVVVATAFGAPGHTQGLILMSAHLVKKGFQVYLITSADSKAAIEKTGARFAENPWQWERVFATGPPKHDSMWVMKHIFGDSTPHAHRVLKETLEQIRREQPSREVVILHESLSGCLGPFEFGAPLPEGYSSLPKVINFHTSVCLANHDSIPPFGPGLPYDPTPENLALWRSIRDASAPAIAGVTEHYNNLYKSLGATRPMEGSFFDALMSFGDVTILATSPSLEYPISSPNLKLRFIGGLPLRPLDPAFVYPSWWPTITANAALPAGSPDKKRAVFVTQGTAHRQYDELLIPTINALAARTDLIVVVTLGLRGAELDIPIPANTIVVDYFPYDAVLPYTDVFVSNAGYGGFMHGVMNGVPMVLAGTIADKGEVCARAEWAGVAVNLRAQKPSEEAIRAGVDKVLGDEGFKKRAVELQRENQGLDALAQVERIIGELVGGL</sequence>